<accession>A0A411ATT2</accession>
<dbReference type="EMBL" id="MG551496">
    <property type="protein sequence ID" value="QAX91404.1"/>
    <property type="molecule type" value="Genomic_DNA"/>
</dbReference>
<comment type="subunit">
    <text evidence="3">Component of the cytochrome c oxidase (complex IV, CIV), a multisubunit enzyme composed of a catalytic core of 3 subunits and several supernumerary subunits. The complex exists as a monomer or a dimer and forms supercomplexes (SCs) in the inner mitochondrial membrane with ubiquinol-cytochrome c oxidoreductase (cytochrome b-c1 complex, complex III, CIII).</text>
</comment>
<evidence type="ECO:0000256" key="1">
    <source>
        <dbReference type="ARBA" id="ARBA00004141"/>
    </source>
</evidence>
<feature type="transmembrane region" description="Helical" evidence="10">
    <location>
        <begin position="81"/>
        <end position="104"/>
    </location>
</feature>
<protein>
    <recommendedName>
        <fullName evidence="4 9">Cytochrome c oxidase subunit 3</fullName>
    </recommendedName>
</protein>
<feature type="transmembrane region" description="Helical" evidence="10">
    <location>
        <begin position="242"/>
        <end position="262"/>
    </location>
</feature>
<dbReference type="RefSeq" id="YP_009564041.1">
    <property type="nucleotide sequence ID" value="NC_041155.1"/>
</dbReference>
<feature type="transmembrane region" description="Helical" evidence="10">
    <location>
        <begin position="40"/>
        <end position="60"/>
    </location>
</feature>
<dbReference type="InterPro" id="IPR033945">
    <property type="entry name" value="Cyt_c_oxase_su3_dom"/>
</dbReference>
<dbReference type="Gene3D" id="1.20.120.80">
    <property type="entry name" value="Cytochrome c oxidase, subunit III, four-helix bundle"/>
    <property type="match status" value="1"/>
</dbReference>
<evidence type="ECO:0000256" key="10">
    <source>
        <dbReference type="SAM" id="Phobius"/>
    </source>
</evidence>
<dbReference type="GO" id="GO:0031090">
    <property type="term" value="C:organelle membrane"/>
    <property type="evidence" value="ECO:0007669"/>
    <property type="project" value="UniProtKB-ARBA"/>
</dbReference>
<geneLocation type="mitochondrion" evidence="12"/>
<dbReference type="InterPro" id="IPR013833">
    <property type="entry name" value="Cyt_c_oxidase_su3_a-hlx"/>
</dbReference>
<keyword evidence="6" id="KW-1278">Translocase</keyword>
<sequence>MSLSHGFHAYHLVNASPWPLTGSISAMMLTTGLVKWFHEFNMNLLLMGLITTILTMIQWWRDVTREATYQGLHTSVVSKGLRWGMILFIVSEVLFFFSFFWAFFHSSLSPAVEIGVLWPPQGIQPFNPFQIPLLNTTILLSSGATVTWAHHSIIESNHSQAFQSLLLTVILGLYFTALQALEYFEAPFTIADSVYGSTFFVATGFHGLHVIIGTAFLAICLYRLYMCHFSSSHHFGFEAAAWYWHFVDVVWLFLYVCIYWWGG</sequence>
<dbReference type="GO" id="GO:0006123">
    <property type="term" value="P:mitochondrial electron transport, cytochrome c to oxygen"/>
    <property type="evidence" value="ECO:0007669"/>
    <property type="project" value="UniProtKB-ARBA"/>
</dbReference>
<dbReference type="GO" id="GO:0005739">
    <property type="term" value="C:mitochondrion"/>
    <property type="evidence" value="ECO:0007669"/>
    <property type="project" value="TreeGrafter"/>
</dbReference>
<dbReference type="GO" id="GO:0045277">
    <property type="term" value="C:respiratory chain complex IV"/>
    <property type="evidence" value="ECO:0007669"/>
    <property type="project" value="UniProtKB-ARBA"/>
</dbReference>
<dbReference type="Gene3D" id="1.10.287.70">
    <property type="match status" value="1"/>
</dbReference>
<dbReference type="FunFam" id="1.20.120.80:FF:000002">
    <property type="entry name" value="Cytochrome c oxidase subunit 3"/>
    <property type="match status" value="1"/>
</dbReference>
<dbReference type="SUPFAM" id="SSF81452">
    <property type="entry name" value="Cytochrome c oxidase subunit III-like"/>
    <property type="match status" value="1"/>
</dbReference>
<dbReference type="CDD" id="cd01665">
    <property type="entry name" value="Cyt_c_Oxidase_III"/>
    <property type="match status" value="1"/>
</dbReference>
<dbReference type="PANTHER" id="PTHR11403">
    <property type="entry name" value="CYTOCHROME C OXIDASE SUBUNIT III"/>
    <property type="match status" value="1"/>
</dbReference>
<proteinExistence type="inferred from homology"/>
<dbReference type="GO" id="GO:0031967">
    <property type="term" value="C:organelle envelope"/>
    <property type="evidence" value="ECO:0007669"/>
    <property type="project" value="UniProtKB-ARBA"/>
</dbReference>
<evidence type="ECO:0000256" key="5">
    <source>
        <dbReference type="ARBA" id="ARBA00022692"/>
    </source>
</evidence>
<evidence type="ECO:0000256" key="9">
    <source>
        <dbReference type="RuleBase" id="RU003375"/>
    </source>
</evidence>
<dbReference type="PROSITE" id="PS50253">
    <property type="entry name" value="COX3"/>
    <property type="match status" value="1"/>
</dbReference>
<evidence type="ECO:0000259" key="11">
    <source>
        <dbReference type="PROSITE" id="PS50253"/>
    </source>
</evidence>
<evidence type="ECO:0000256" key="2">
    <source>
        <dbReference type="ARBA" id="ARBA00010581"/>
    </source>
</evidence>
<comment type="subcellular location">
    <subcellularLocation>
        <location evidence="1">Membrane</location>
        <topology evidence="1">Multi-pass membrane protein</topology>
    </subcellularLocation>
</comment>
<feature type="transmembrane region" description="Helical" evidence="10">
    <location>
        <begin position="12"/>
        <end position="34"/>
    </location>
</feature>
<evidence type="ECO:0000313" key="12">
    <source>
        <dbReference type="EMBL" id="QAX91404.1"/>
    </source>
</evidence>
<dbReference type="InterPro" id="IPR024791">
    <property type="entry name" value="Cyt_c/ubiquinol_Oxase_su3"/>
</dbReference>
<dbReference type="InterPro" id="IPR000298">
    <property type="entry name" value="Cyt_c_oxidase-like_su3"/>
</dbReference>
<dbReference type="AlphaFoldDB" id="A0A411ATT2"/>
<organism evidence="12">
    <name type="scientific">Puerulus angulatus</name>
    <dbReference type="NCBI Taxonomy" id="198227"/>
    <lineage>
        <taxon>Eukaryota</taxon>
        <taxon>Metazoa</taxon>
        <taxon>Ecdysozoa</taxon>
        <taxon>Arthropoda</taxon>
        <taxon>Crustacea</taxon>
        <taxon>Multicrustacea</taxon>
        <taxon>Malacostraca</taxon>
        <taxon>Eumalacostraca</taxon>
        <taxon>Eucarida</taxon>
        <taxon>Decapoda</taxon>
        <taxon>Pleocyemata</taxon>
        <taxon>Achelata</taxon>
        <taxon>Palinuroidea</taxon>
        <taxon>Palinuridae</taxon>
        <taxon>Puerulus</taxon>
    </lineage>
</organism>
<evidence type="ECO:0000256" key="7">
    <source>
        <dbReference type="ARBA" id="ARBA00022989"/>
    </source>
</evidence>
<reference evidence="12" key="1">
    <citation type="submission" date="2017-11" db="EMBL/GenBank/DDBJ databases">
        <title>Complete mitochondrial genome of Puerulus angulatus.</title>
        <authorList>
            <person name="Tan M.H."/>
            <person name="Gan H.M."/>
            <person name="Lee Y.P."/>
            <person name="Austin C.M."/>
        </authorList>
    </citation>
    <scope>NUCLEOTIDE SEQUENCE</scope>
</reference>
<dbReference type="GeneID" id="39336893"/>
<gene>
    <name evidence="12" type="primary">cox3</name>
</gene>
<comment type="similarity">
    <text evidence="2 9">Belongs to the cytochrome c oxidase subunit 3 family.</text>
</comment>
<feature type="transmembrane region" description="Helical" evidence="10">
    <location>
        <begin position="199"/>
        <end position="222"/>
    </location>
</feature>
<keyword evidence="5 9" id="KW-0812">Transmembrane</keyword>
<feature type="domain" description="Heme-copper oxidase subunit III family profile" evidence="11">
    <location>
        <begin position="6"/>
        <end position="263"/>
    </location>
</feature>
<dbReference type="Pfam" id="PF00510">
    <property type="entry name" value="COX3"/>
    <property type="match status" value="1"/>
</dbReference>
<evidence type="ECO:0000256" key="3">
    <source>
        <dbReference type="ARBA" id="ARBA00011164"/>
    </source>
</evidence>
<evidence type="ECO:0000256" key="6">
    <source>
        <dbReference type="ARBA" id="ARBA00022967"/>
    </source>
</evidence>
<evidence type="ECO:0000256" key="8">
    <source>
        <dbReference type="ARBA" id="ARBA00023136"/>
    </source>
</evidence>
<dbReference type="FunFam" id="1.10.287.70:FF:000082">
    <property type="entry name" value="Cytochrome c oxidase subunit 3"/>
    <property type="match status" value="1"/>
</dbReference>
<name>A0A411ATT2_9EUCA</name>
<dbReference type="GO" id="GO:0004129">
    <property type="term" value="F:cytochrome-c oxidase activity"/>
    <property type="evidence" value="ECO:0007669"/>
    <property type="project" value="InterPro"/>
</dbReference>
<keyword evidence="7 10" id="KW-1133">Transmembrane helix</keyword>
<keyword evidence="8 10" id="KW-0472">Membrane</keyword>
<dbReference type="PANTHER" id="PTHR11403:SF7">
    <property type="entry name" value="CYTOCHROME C OXIDASE SUBUNIT 3"/>
    <property type="match status" value="1"/>
</dbReference>
<dbReference type="InterPro" id="IPR035973">
    <property type="entry name" value="Cyt_c_oxidase_su3-like_sf"/>
</dbReference>
<comment type="function">
    <text evidence="9">Component of the cytochrome c oxidase, the last enzyme in the mitochondrial electron transport chain which drives oxidative phosphorylation. The respiratory chain contains 3 multisubunit complexes succinate dehydrogenase (complex II, CII), ubiquinol-cytochrome c oxidoreductase (cytochrome b-c1 complex, complex III, CIII) and cytochrome c oxidase (complex IV, CIV), that cooperate to transfer electrons derived from NADH and succinate to molecular oxygen, creating an electrochemical gradient over the inner membrane that drives transmembrane transport and the ATP synthase. Cytochrome c oxidase is the component of the respiratory chain that catalyzes the reduction of oxygen to water. Electrons originating from reduced cytochrome c in the intermembrane space (IMS) are transferred via the dinuclear copper A center (CU(A)) of subunit 2 and heme A of subunit 1 to the active site in subunit 1, a binuclear center (BNC) formed by heme A3 and copper B (CU(B)). The BNC reduces molecular oxygen to 2 water molecules using 4 electrons from cytochrome c in the IMS and 4 protons from the mitochondrial matrix.</text>
</comment>
<keyword evidence="9 12" id="KW-0496">Mitochondrion</keyword>
<feature type="transmembrane region" description="Helical" evidence="10">
    <location>
        <begin position="161"/>
        <end position="179"/>
    </location>
</feature>
<evidence type="ECO:0000256" key="4">
    <source>
        <dbReference type="ARBA" id="ARBA00015944"/>
    </source>
</evidence>